<dbReference type="AlphaFoldDB" id="A0A439DIX4"/>
<name>A0A439DIX4_9PEZI</name>
<accession>A0A439DIX4</accession>
<keyword evidence="3" id="KW-1185">Reference proteome</keyword>
<evidence type="ECO:0000313" key="2">
    <source>
        <dbReference type="EMBL" id="RWA14365.1"/>
    </source>
</evidence>
<evidence type="ECO:0000256" key="1">
    <source>
        <dbReference type="SAM" id="MobiDB-lite"/>
    </source>
</evidence>
<proteinExistence type="predicted"/>
<dbReference type="Proteomes" id="UP000286045">
    <property type="component" value="Unassembled WGS sequence"/>
</dbReference>
<protein>
    <submittedName>
        <fullName evidence="2">Uncharacterized protein</fullName>
    </submittedName>
</protein>
<organism evidence="2 3">
    <name type="scientific">Xylaria grammica</name>
    <dbReference type="NCBI Taxonomy" id="363999"/>
    <lineage>
        <taxon>Eukaryota</taxon>
        <taxon>Fungi</taxon>
        <taxon>Dikarya</taxon>
        <taxon>Ascomycota</taxon>
        <taxon>Pezizomycotina</taxon>
        <taxon>Sordariomycetes</taxon>
        <taxon>Xylariomycetidae</taxon>
        <taxon>Xylariales</taxon>
        <taxon>Xylariaceae</taxon>
        <taxon>Xylaria</taxon>
    </lineage>
</organism>
<feature type="region of interest" description="Disordered" evidence="1">
    <location>
        <begin position="134"/>
        <end position="157"/>
    </location>
</feature>
<sequence length="157" mass="17267">MRIPLVEFREERDTPNRPLLAAEKQELIEHPQPLSVVHEVLIGHIQKLFPIVGRIVWTAMNCSVWDSSSSASAVRLIRPGETDAVTQAFSASPKAVITSRIPTITAYLAPLNKHDYEWVYLNLGERALTYSCKSNSPGDDEAEGKAPTDGIAQGSDV</sequence>
<evidence type="ECO:0000313" key="3">
    <source>
        <dbReference type="Proteomes" id="UP000286045"/>
    </source>
</evidence>
<dbReference type="EMBL" id="RYZI01000009">
    <property type="protein sequence ID" value="RWA14365.1"/>
    <property type="molecule type" value="Genomic_DNA"/>
</dbReference>
<comment type="caution">
    <text evidence="2">The sequence shown here is derived from an EMBL/GenBank/DDBJ whole genome shotgun (WGS) entry which is preliminary data.</text>
</comment>
<reference evidence="2 3" key="1">
    <citation type="submission" date="2018-12" db="EMBL/GenBank/DDBJ databases">
        <title>Draft genome sequence of Xylaria grammica IHI A82.</title>
        <authorList>
            <person name="Buettner E."/>
            <person name="Kellner H."/>
        </authorList>
    </citation>
    <scope>NUCLEOTIDE SEQUENCE [LARGE SCALE GENOMIC DNA]</scope>
    <source>
        <strain evidence="2 3">IHI A82</strain>
    </source>
</reference>
<gene>
    <name evidence="2" type="ORF">EKO27_g736</name>
</gene>